<organism evidence="2 3">
    <name type="scientific">Clytia hemisphaerica</name>
    <dbReference type="NCBI Taxonomy" id="252671"/>
    <lineage>
        <taxon>Eukaryota</taxon>
        <taxon>Metazoa</taxon>
        <taxon>Cnidaria</taxon>
        <taxon>Hydrozoa</taxon>
        <taxon>Hydroidolina</taxon>
        <taxon>Leptothecata</taxon>
        <taxon>Obeliida</taxon>
        <taxon>Clytiidae</taxon>
        <taxon>Clytia</taxon>
    </lineage>
</organism>
<evidence type="ECO:0000313" key="3">
    <source>
        <dbReference type="Proteomes" id="UP000594262"/>
    </source>
</evidence>
<name>A0A7M5XFG1_9CNID</name>
<keyword evidence="3" id="KW-1185">Reference proteome</keyword>
<dbReference type="Proteomes" id="UP000594262">
    <property type="component" value="Unplaced"/>
</dbReference>
<reference evidence="2" key="1">
    <citation type="submission" date="2021-01" db="UniProtKB">
        <authorList>
            <consortium name="EnsemblMetazoa"/>
        </authorList>
    </citation>
    <scope>IDENTIFICATION</scope>
</reference>
<evidence type="ECO:0000256" key="1">
    <source>
        <dbReference type="SAM" id="Coils"/>
    </source>
</evidence>
<proteinExistence type="predicted"/>
<keyword evidence="1" id="KW-0175">Coiled coil</keyword>
<protein>
    <submittedName>
        <fullName evidence="2">Uncharacterized protein</fullName>
    </submittedName>
</protein>
<feature type="coiled-coil region" evidence="1">
    <location>
        <begin position="27"/>
        <end position="79"/>
    </location>
</feature>
<dbReference type="EnsemblMetazoa" id="CLYHEMT022415.1">
    <property type="protein sequence ID" value="CLYHEMP022415.1"/>
    <property type="gene ID" value="CLYHEMG022415"/>
</dbReference>
<sequence length="160" mass="19097">KEIEGIQKRLKECFLLLEKEESEKNRRDKEEQQLGDQQDVLEEIDRNYIPQIEDLTKLCSKANQKIKKDAERIESLERTVHKQKKILELCNQFVSSYQKREQKLVNLVNGIDVYFENEMKKEKEVGCFRLSSKKSSNNSKILYYRDIVKELQELLVPEED</sequence>
<accession>A0A7M5XFG1</accession>
<dbReference type="AlphaFoldDB" id="A0A7M5XFG1"/>
<evidence type="ECO:0000313" key="2">
    <source>
        <dbReference type="EnsemblMetazoa" id="CLYHEMP022415.1"/>
    </source>
</evidence>